<evidence type="ECO:0000313" key="2">
    <source>
        <dbReference type="EMBL" id="ETS76229.1"/>
    </source>
</evidence>
<dbReference type="PANTHER" id="PTHR42047">
    <property type="entry name" value="PROTEIN, PUTATIVE (AFU_ORTHOLOGUE AFUA_6G03560)-RELATED"/>
    <property type="match status" value="1"/>
</dbReference>
<dbReference type="PANTHER" id="PTHR42047:SF1">
    <property type="entry name" value="PROTEIN, PUTATIVE (AFU_ORTHOLOGUE AFUA_6G03560)-RELATED"/>
    <property type="match status" value="1"/>
</dbReference>
<name>W3WQX4_PESFW</name>
<dbReference type="EMBL" id="KI912117">
    <property type="protein sequence ID" value="ETS76229.1"/>
    <property type="molecule type" value="Genomic_DNA"/>
</dbReference>
<organism evidence="2 3">
    <name type="scientific">Pestalotiopsis fici (strain W106-1 / CGMCC3.15140)</name>
    <dbReference type="NCBI Taxonomy" id="1229662"/>
    <lineage>
        <taxon>Eukaryota</taxon>
        <taxon>Fungi</taxon>
        <taxon>Dikarya</taxon>
        <taxon>Ascomycota</taxon>
        <taxon>Pezizomycotina</taxon>
        <taxon>Sordariomycetes</taxon>
        <taxon>Xylariomycetidae</taxon>
        <taxon>Amphisphaeriales</taxon>
        <taxon>Sporocadaceae</taxon>
        <taxon>Pestalotiopsis</taxon>
    </lineage>
</organism>
<sequence length="196" mass="20449">MKSYVHILLTAAGVAAYPAPPGSWTATIASQPGSVTKLPAELEGASIQANGGSFWVGKAPSSSCPQQDIGTYCDNFPGNATVFVGANSVTSTSSVYLNVGAPGQQQVYITWDNALAYNSPDSTCSPEGIITASFGRDKPKNGTSFLFTETGDFEACPGGEDGVYSLYVHTEQSKQEGCTRVVVYTTAASGAMAWQY</sequence>
<dbReference type="RefSeq" id="XP_007838388.1">
    <property type="nucleotide sequence ID" value="XM_007840197.1"/>
</dbReference>
<feature type="chain" id="PRO_5004833768" evidence="1">
    <location>
        <begin position="17"/>
        <end position="196"/>
    </location>
</feature>
<dbReference type="Proteomes" id="UP000030651">
    <property type="component" value="Unassembled WGS sequence"/>
</dbReference>
<reference evidence="3" key="1">
    <citation type="journal article" date="2015" name="BMC Genomics">
        <title>Genomic and transcriptomic analysis of the endophytic fungus Pestalotiopsis fici reveals its lifestyle and high potential for synthesis of natural products.</title>
        <authorList>
            <person name="Wang X."/>
            <person name="Zhang X."/>
            <person name="Liu L."/>
            <person name="Xiang M."/>
            <person name="Wang W."/>
            <person name="Sun X."/>
            <person name="Che Y."/>
            <person name="Guo L."/>
            <person name="Liu G."/>
            <person name="Guo L."/>
            <person name="Wang C."/>
            <person name="Yin W.B."/>
            <person name="Stadler M."/>
            <person name="Zhang X."/>
            <person name="Liu X."/>
        </authorList>
    </citation>
    <scope>NUCLEOTIDE SEQUENCE [LARGE SCALE GENOMIC DNA]</scope>
    <source>
        <strain evidence="3">W106-1 / CGMCC3.15140</strain>
    </source>
</reference>
<keyword evidence="1" id="KW-0732">Signal</keyword>
<keyword evidence="3" id="KW-1185">Reference proteome</keyword>
<evidence type="ECO:0000313" key="3">
    <source>
        <dbReference type="Proteomes" id="UP000030651"/>
    </source>
</evidence>
<evidence type="ECO:0000256" key="1">
    <source>
        <dbReference type="SAM" id="SignalP"/>
    </source>
</evidence>
<accession>W3WQX4</accession>
<dbReference type="InParanoid" id="W3WQX4"/>
<gene>
    <name evidence="2" type="ORF">PFICI_11616</name>
</gene>
<dbReference type="InterPro" id="IPR052820">
    <property type="entry name" value="PhiA_domain"/>
</dbReference>
<dbReference type="AlphaFoldDB" id="W3WQX4"/>
<dbReference type="GeneID" id="19276629"/>
<dbReference type="OrthoDB" id="5430620at2759"/>
<dbReference type="HOGENOM" id="CLU_078556_2_0_1"/>
<dbReference type="KEGG" id="pfy:PFICI_11616"/>
<feature type="signal peptide" evidence="1">
    <location>
        <begin position="1"/>
        <end position="16"/>
    </location>
</feature>
<protein>
    <submittedName>
        <fullName evidence="2">Uncharacterized protein</fullName>
    </submittedName>
</protein>
<dbReference type="OMA" id="ANAGAFW"/>
<proteinExistence type="predicted"/>